<dbReference type="AlphaFoldDB" id="A0AA42UAU4"/>
<dbReference type="Gene3D" id="3.20.80.10">
    <property type="entry name" value="Regulatory factor, effector binding domain"/>
    <property type="match status" value="1"/>
</dbReference>
<evidence type="ECO:0000256" key="3">
    <source>
        <dbReference type="ARBA" id="ARBA00023163"/>
    </source>
</evidence>
<dbReference type="InterPro" id="IPR011256">
    <property type="entry name" value="Reg_factor_effector_dom_sf"/>
</dbReference>
<comment type="caution">
    <text evidence="5">The sequence shown here is derived from an EMBL/GenBank/DDBJ whole genome shotgun (WGS) entry which is preliminary data.</text>
</comment>
<organism evidence="5 6">
    <name type="scientific">Enterobacter cloacae</name>
    <dbReference type="NCBI Taxonomy" id="550"/>
    <lineage>
        <taxon>Bacteria</taxon>
        <taxon>Pseudomonadati</taxon>
        <taxon>Pseudomonadota</taxon>
        <taxon>Gammaproteobacteria</taxon>
        <taxon>Enterobacterales</taxon>
        <taxon>Enterobacteriaceae</taxon>
        <taxon>Enterobacter</taxon>
        <taxon>Enterobacter cloacae complex</taxon>
    </lineage>
</organism>
<dbReference type="Proteomes" id="UP001161707">
    <property type="component" value="Unassembled WGS sequence"/>
</dbReference>
<sequence length="274" mass="32263">MKDSIRRYILSWVEENNFTILHIDDLVADIGYSRRTIETWFKEHYQLSLGEYILRRRLSRAAIMLRMTSIPVTDIAYLFHYQSSQGFSRAFKKMTGLTPSEYRRARVWNFDVLQPSFLLSDHQTPELEICELNETFLYTHQIIEHDHLFDTSVHDITKKIKKLLIENRHEIDRITLVPRPPERLGKSRSYLVEVLISYSLQSDTTAKRGTCVVKGKYAKMTFSGSWEGYSAFNKIAFVKAMVKKRLALREGIYLMQFNSYSDEHVNFDVFIPIL</sequence>
<gene>
    <name evidence="5" type="ORF">N5E88_23705</name>
</gene>
<keyword evidence="3" id="KW-0804">Transcription</keyword>
<keyword evidence="1" id="KW-0805">Transcription regulation</keyword>
<dbReference type="GO" id="GO:0043565">
    <property type="term" value="F:sequence-specific DNA binding"/>
    <property type="evidence" value="ECO:0007669"/>
    <property type="project" value="InterPro"/>
</dbReference>
<dbReference type="PRINTS" id="PR00032">
    <property type="entry name" value="HTHARAC"/>
</dbReference>
<dbReference type="RefSeq" id="WP_058681310.1">
    <property type="nucleotide sequence ID" value="NZ_CBCXXU010000001.1"/>
</dbReference>
<dbReference type="SUPFAM" id="SSF46689">
    <property type="entry name" value="Homeodomain-like"/>
    <property type="match status" value="1"/>
</dbReference>
<dbReference type="Gene3D" id="1.10.10.60">
    <property type="entry name" value="Homeodomain-like"/>
    <property type="match status" value="2"/>
</dbReference>
<dbReference type="PROSITE" id="PS01124">
    <property type="entry name" value="HTH_ARAC_FAMILY_2"/>
    <property type="match status" value="1"/>
</dbReference>
<accession>A0AA42UAU4</accession>
<proteinExistence type="predicted"/>
<evidence type="ECO:0000313" key="5">
    <source>
        <dbReference type="EMBL" id="MDH1482465.1"/>
    </source>
</evidence>
<evidence type="ECO:0000256" key="1">
    <source>
        <dbReference type="ARBA" id="ARBA00023015"/>
    </source>
</evidence>
<dbReference type="InterPro" id="IPR009057">
    <property type="entry name" value="Homeodomain-like_sf"/>
</dbReference>
<feature type="domain" description="HTH araC/xylS-type" evidence="4">
    <location>
        <begin position="3"/>
        <end position="105"/>
    </location>
</feature>
<dbReference type="SMART" id="SM00342">
    <property type="entry name" value="HTH_ARAC"/>
    <property type="match status" value="1"/>
</dbReference>
<dbReference type="GO" id="GO:0003700">
    <property type="term" value="F:DNA-binding transcription factor activity"/>
    <property type="evidence" value="ECO:0007669"/>
    <property type="project" value="InterPro"/>
</dbReference>
<dbReference type="EMBL" id="JAOCIY010000114">
    <property type="protein sequence ID" value="MDH1482465.1"/>
    <property type="molecule type" value="Genomic_DNA"/>
</dbReference>
<dbReference type="InterPro" id="IPR018060">
    <property type="entry name" value="HTH_AraC"/>
</dbReference>
<dbReference type="PANTHER" id="PTHR47504">
    <property type="entry name" value="RIGHT ORIGIN-BINDING PROTEIN"/>
    <property type="match status" value="1"/>
</dbReference>
<dbReference type="Pfam" id="PF12833">
    <property type="entry name" value="HTH_18"/>
    <property type="match status" value="1"/>
</dbReference>
<evidence type="ECO:0000259" key="4">
    <source>
        <dbReference type="PROSITE" id="PS01124"/>
    </source>
</evidence>
<dbReference type="InterPro" id="IPR050959">
    <property type="entry name" value="MarA-like"/>
</dbReference>
<dbReference type="InterPro" id="IPR020449">
    <property type="entry name" value="Tscrpt_reg_AraC-type_HTH"/>
</dbReference>
<evidence type="ECO:0000256" key="2">
    <source>
        <dbReference type="ARBA" id="ARBA00023125"/>
    </source>
</evidence>
<keyword evidence="2" id="KW-0238">DNA-binding</keyword>
<evidence type="ECO:0000313" key="6">
    <source>
        <dbReference type="Proteomes" id="UP001161707"/>
    </source>
</evidence>
<reference evidence="5" key="1">
    <citation type="submission" date="2022-09" db="EMBL/GenBank/DDBJ databases">
        <title>Intensive care unit water sources are persistently colonized with multi-drug resistant bacteria and are the site of extensive horizontal gene transfer of antibiotic resistance genes.</title>
        <authorList>
            <person name="Diorio-Toth L."/>
        </authorList>
    </citation>
    <scope>NUCLEOTIDE SEQUENCE</scope>
    <source>
        <strain evidence="5">GD03711</strain>
    </source>
</reference>
<protein>
    <submittedName>
        <fullName evidence="5">Helix-turn-helix domain-containing protein</fullName>
    </submittedName>
</protein>
<dbReference type="PANTHER" id="PTHR47504:SF3">
    <property type="entry name" value="HTH-TYPE TRANSCRIPTIONAL REGULATOR YKGA-RELATED"/>
    <property type="match status" value="1"/>
</dbReference>
<name>A0AA42UAU4_ENTCL</name>